<dbReference type="PANTHER" id="PTHR23028">
    <property type="entry name" value="ACETYLTRANSFERASE"/>
    <property type="match status" value="1"/>
</dbReference>
<dbReference type="GO" id="GO:0016747">
    <property type="term" value="F:acyltransferase activity, transferring groups other than amino-acyl groups"/>
    <property type="evidence" value="ECO:0007669"/>
    <property type="project" value="InterPro"/>
</dbReference>
<feature type="transmembrane region" description="Helical" evidence="8">
    <location>
        <begin position="93"/>
        <end position="111"/>
    </location>
</feature>
<dbReference type="Pfam" id="PF01757">
    <property type="entry name" value="Acyl_transf_3"/>
    <property type="match status" value="1"/>
</dbReference>
<dbReference type="InterPro" id="IPR002656">
    <property type="entry name" value="Acyl_transf_3_dom"/>
</dbReference>
<comment type="subcellular location">
    <subcellularLocation>
        <location evidence="1">Cell membrane</location>
        <topology evidence="1">Multi-pass membrane protein</topology>
    </subcellularLocation>
</comment>
<organism evidence="10 11">
    <name type="scientific">Lacticaseibacillus nasuensis JCM 17158</name>
    <dbReference type="NCBI Taxonomy" id="1291734"/>
    <lineage>
        <taxon>Bacteria</taxon>
        <taxon>Bacillati</taxon>
        <taxon>Bacillota</taxon>
        <taxon>Bacilli</taxon>
        <taxon>Lactobacillales</taxon>
        <taxon>Lactobacillaceae</taxon>
        <taxon>Lacticaseibacillus</taxon>
    </lineage>
</organism>
<accession>A0A0R1JQ77</accession>
<keyword evidence="3 10" id="KW-0808">Transferase</keyword>
<gene>
    <name evidence="10" type="ORF">FD02_GL001116</name>
</gene>
<evidence type="ECO:0000313" key="11">
    <source>
        <dbReference type="Proteomes" id="UP000051804"/>
    </source>
</evidence>
<dbReference type="STRING" id="1291734.FD02_GL001116"/>
<evidence type="ECO:0000256" key="8">
    <source>
        <dbReference type="SAM" id="Phobius"/>
    </source>
</evidence>
<dbReference type="SUPFAM" id="SSF52266">
    <property type="entry name" value="SGNH hydrolase"/>
    <property type="match status" value="1"/>
</dbReference>
<feature type="transmembrane region" description="Helical" evidence="8">
    <location>
        <begin position="252"/>
        <end position="272"/>
    </location>
</feature>
<dbReference type="GO" id="GO:0009103">
    <property type="term" value="P:lipopolysaccharide biosynthetic process"/>
    <property type="evidence" value="ECO:0007669"/>
    <property type="project" value="TreeGrafter"/>
</dbReference>
<dbReference type="PANTHER" id="PTHR23028:SF53">
    <property type="entry name" value="ACYL_TRANSF_3 DOMAIN-CONTAINING PROTEIN"/>
    <property type="match status" value="1"/>
</dbReference>
<sequence>MSQQQRKLKREAKLTADRPKRRYITGFDGLRALGVIGVIMYHLRPELFQGGYLGVPIFMVVSGYLITDGLVMQYHRTGRIDFKTFFLKRIRRLYPGLIAVLFATSAYITLFNRQLLHHLHMMVLTNLTYVYNWWQIAHGQSYFARFANGESPFTHLWTLSIEGQYYLIWPVIVLGLLVFVKHRTKMASVVVALAVVSAAWMALLFALHPTADPSRLYYGTDTRAFSILLGAALAFVWPSAELSDHLPKAASWTLDGIGSVSLVGLLIMTFTLSAQSGALYLGGMFGFSLLATALVAVVAHPAGHFNRLLTNPFFAYLGSRSYGIYLYQFPVMIAFEHQFTDVADHPLLYPVIEVALILVIAELSYRFIEQPVAKFDYRQLRTWFAQLVDRRVADRTPRIVVAIAAVILAIGSVGLVQAPHATAVHESQLAKRLKQTKADKLAQKKRLAAAKASIAKAKSVAANSVAASKSKEAASAAAESAAQKHPVNQKYEKYGLTQVELQKAQQIGITGVGDSVMLDGQPWLQELMPHAYIEAKVARQMSASIGQMQNLANTGALAQVVLVGLGTNGPFSRQQFDAMMRVIGPTRQVFWINVRVPTRSWQNPVNAQLAAAAKRFRNLTIIDWYGYSNSHKDWFYPDQVHPNPKGAPHYAAYITKCIVAGVHS</sequence>
<feature type="transmembrane region" description="Helical" evidence="8">
    <location>
        <begin position="347"/>
        <end position="368"/>
    </location>
</feature>
<keyword evidence="5 8" id="KW-1133">Transmembrane helix</keyword>
<dbReference type="EMBL" id="AZDJ01000013">
    <property type="protein sequence ID" value="KRK73259.1"/>
    <property type="molecule type" value="Genomic_DNA"/>
</dbReference>
<evidence type="ECO:0000256" key="6">
    <source>
        <dbReference type="ARBA" id="ARBA00023136"/>
    </source>
</evidence>
<evidence type="ECO:0000256" key="5">
    <source>
        <dbReference type="ARBA" id="ARBA00022989"/>
    </source>
</evidence>
<evidence type="ECO:0000256" key="3">
    <source>
        <dbReference type="ARBA" id="ARBA00022679"/>
    </source>
</evidence>
<protein>
    <submittedName>
        <fullName evidence="10">Acyltransferase</fullName>
    </submittedName>
</protein>
<keyword evidence="7 10" id="KW-0012">Acyltransferase</keyword>
<comment type="caution">
    <text evidence="10">The sequence shown here is derived from an EMBL/GenBank/DDBJ whole genome shotgun (WGS) entry which is preliminary data.</text>
</comment>
<evidence type="ECO:0000259" key="9">
    <source>
        <dbReference type="Pfam" id="PF01757"/>
    </source>
</evidence>
<feature type="transmembrane region" description="Helical" evidence="8">
    <location>
        <begin position="23"/>
        <end position="43"/>
    </location>
</feature>
<dbReference type="Proteomes" id="UP000051804">
    <property type="component" value="Unassembled WGS sequence"/>
</dbReference>
<dbReference type="InterPro" id="IPR036514">
    <property type="entry name" value="SGNH_hydro_sf"/>
</dbReference>
<feature type="domain" description="Acyltransferase 3" evidence="9">
    <location>
        <begin position="25"/>
        <end position="358"/>
    </location>
</feature>
<dbReference type="OrthoDB" id="9796461at2"/>
<dbReference type="PATRIC" id="fig|1291734.4.peg.1146"/>
<dbReference type="RefSeq" id="WP_056950488.1">
    <property type="nucleotide sequence ID" value="NZ_AZDJ01000013.1"/>
</dbReference>
<evidence type="ECO:0000313" key="10">
    <source>
        <dbReference type="EMBL" id="KRK73259.1"/>
    </source>
</evidence>
<evidence type="ECO:0000256" key="4">
    <source>
        <dbReference type="ARBA" id="ARBA00022692"/>
    </source>
</evidence>
<dbReference type="GO" id="GO:0005886">
    <property type="term" value="C:plasma membrane"/>
    <property type="evidence" value="ECO:0007669"/>
    <property type="project" value="UniProtKB-SubCell"/>
</dbReference>
<feature type="transmembrane region" description="Helical" evidence="8">
    <location>
        <begin position="278"/>
        <end position="301"/>
    </location>
</feature>
<evidence type="ECO:0000256" key="7">
    <source>
        <dbReference type="ARBA" id="ARBA00023315"/>
    </source>
</evidence>
<evidence type="ECO:0000256" key="2">
    <source>
        <dbReference type="ARBA" id="ARBA00022475"/>
    </source>
</evidence>
<dbReference type="CDD" id="cd01840">
    <property type="entry name" value="SGNH_hydrolase_yrhL_like"/>
    <property type="match status" value="1"/>
</dbReference>
<feature type="transmembrane region" description="Helical" evidence="8">
    <location>
        <begin position="187"/>
        <end position="207"/>
    </location>
</feature>
<feature type="transmembrane region" description="Helical" evidence="8">
    <location>
        <begin position="222"/>
        <end position="240"/>
    </location>
</feature>
<dbReference type="InterPro" id="IPR050879">
    <property type="entry name" value="Acyltransferase_3"/>
</dbReference>
<reference evidence="10 11" key="1">
    <citation type="journal article" date="2015" name="Genome Announc.">
        <title>Expanding the biotechnology potential of lactobacilli through comparative genomics of 213 strains and associated genera.</title>
        <authorList>
            <person name="Sun Z."/>
            <person name="Harris H.M."/>
            <person name="McCann A."/>
            <person name="Guo C."/>
            <person name="Argimon S."/>
            <person name="Zhang W."/>
            <person name="Yang X."/>
            <person name="Jeffery I.B."/>
            <person name="Cooney J.C."/>
            <person name="Kagawa T.F."/>
            <person name="Liu W."/>
            <person name="Song Y."/>
            <person name="Salvetti E."/>
            <person name="Wrobel A."/>
            <person name="Rasinkangas P."/>
            <person name="Parkhill J."/>
            <person name="Rea M.C."/>
            <person name="O'Sullivan O."/>
            <person name="Ritari J."/>
            <person name="Douillard F.P."/>
            <person name="Paul Ross R."/>
            <person name="Yang R."/>
            <person name="Briner A.E."/>
            <person name="Felis G.E."/>
            <person name="de Vos W.M."/>
            <person name="Barrangou R."/>
            <person name="Klaenhammer T.R."/>
            <person name="Caufield P.W."/>
            <person name="Cui Y."/>
            <person name="Zhang H."/>
            <person name="O'Toole P.W."/>
        </authorList>
    </citation>
    <scope>NUCLEOTIDE SEQUENCE [LARGE SCALE GENOMIC DNA]</scope>
    <source>
        <strain evidence="10 11">JCM 17158</strain>
    </source>
</reference>
<feature type="transmembrane region" description="Helical" evidence="8">
    <location>
        <begin position="49"/>
        <end position="72"/>
    </location>
</feature>
<feature type="transmembrane region" description="Helical" evidence="8">
    <location>
        <begin position="313"/>
        <end position="335"/>
    </location>
</feature>
<evidence type="ECO:0000256" key="1">
    <source>
        <dbReference type="ARBA" id="ARBA00004651"/>
    </source>
</evidence>
<name>A0A0R1JQ77_9LACO</name>
<feature type="transmembrane region" description="Helical" evidence="8">
    <location>
        <begin position="163"/>
        <end position="180"/>
    </location>
</feature>
<keyword evidence="11" id="KW-1185">Reference proteome</keyword>
<dbReference type="Gene3D" id="3.40.50.1110">
    <property type="entry name" value="SGNH hydrolase"/>
    <property type="match status" value="1"/>
</dbReference>
<feature type="transmembrane region" description="Helical" evidence="8">
    <location>
        <begin position="399"/>
        <end position="418"/>
    </location>
</feature>
<keyword evidence="4 8" id="KW-0812">Transmembrane</keyword>
<keyword evidence="6 8" id="KW-0472">Membrane</keyword>
<keyword evidence="2" id="KW-1003">Cell membrane</keyword>
<proteinExistence type="predicted"/>
<dbReference type="AlphaFoldDB" id="A0A0R1JQ77"/>